<evidence type="ECO:0000256" key="1">
    <source>
        <dbReference type="SAM" id="MobiDB-lite"/>
    </source>
</evidence>
<reference evidence="4 5" key="1">
    <citation type="submission" date="2019-08" db="EMBL/GenBank/DDBJ databases">
        <title>Draft genome sequences of two oriental melons (Cucumis melo L. var makuwa).</title>
        <authorList>
            <person name="Kwon S.-Y."/>
        </authorList>
    </citation>
    <scope>NUCLEOTIDE SEQUENCE [LARGE SCALE GENOMIC DNA]</scope>
    <source>
        <strain evidence="5">cv. Chang Bougi</strain>
        <strain evidence="4">cv. SW 3</strain>
        <tissue evidence="3">Leaf</tissue>
    </source>
</reference>
<organism evidence="3 5">
    <name type="scientific">Cucumis melo var. makuwa</name>
    <name type="common">Oriental melon</name>
    <dbReference type="NCBI Taxonomy" id="1194695"/>
    <lineage>
        <taxon>Eukaryota</taxon>
        <taxon>Viridiplantae</taxon>
        <taxon>Streptophyta</taxon>
        <taxon>Embryophyta</taxon>
        <taxon>Tracheophyta</taxon>
        <taxon>Spermatophyta</taxon>
        <taxon>Magnoliopsida</taxon>
        <taxon>eudicotyledons</taxon>
        <taxon>Gunneridae</taxon>
        <taxon>Pentapetalae</taxon>
        <taxon>rosids</taxon>
        <taxon>fabids</taxon>
        <taxon>Cucurbitales</taxon>
        <taxon>Cucurbitaceae</taxon>
        <taxon>Benincaseae</taxon>
        <taxon>Cucumis</taxon>
    </lineage>
</organism>
<proteinExistence type="predicted"/>
<protein>
    <submittedName>
        <fullName evidence="3">Retrovirus-related Pol polyprotein from transposon TNT 1-94</fullName>
    </submittedName>
</protein>
<gene>
    <name evidence="3" type="ORF">E5676_scaffold101G00140</name>
    <name evidence="2" type="ORF">E6C27_scaffold174G00940</name>
</gene>
<sequence length="201" mass="23830">MLHDDSKRRRWSDLDQAEEEQRSVTERHSTDDVWKMERRRRVHSDRREENNGFEFCNDEVDQFYSENEINRHKTVRVEADAYSVYTLNRCAHTSLDYLTPKWSKHPPNLDNQRVFGCVSYFHQNQGKLKPRAVKCMFVEIYAKKEYDLEVSKVPTTRIEVENPKDSSKETSPQVETIEDEEETTGEHVEIVEAPPDLSQYS</sequence>
<comment type="caution">
    <text evidence="3">The sequence shown here is derived from an EMBL/GenBank/DDBJ whole genome shotgun (WGS) entry which is preliminary data.</text>
</comment>
<dbReference type="OrthoDB" id="6776856at2759"/>
<dbReference type="EMBL" id="SSTE01011259">
    <property type="protein sequence ID" value="KAA0051559.1"/>
    <property type="molecule type" value="Genomic_DNA"/>
</dbReference>
<name>A0A5D3DCG1_CUCMM</name>
<evidence type="ECO:0000313" key="5">
    <source>
        <dbReference type="Proteomes" id="UP000321947"/>
    </source>
</evidence>
<dbReference type="EMBL" id="SSTD01005812">
    <property type="protein sequence ID" value="TYK21263.1"/>
    <property type="molecule type" value="Genomic_DNA"/>
</dbReference>
<evidence type="ECO:0000313" key="4">
    <source>
        <dbReference type="Proteomes" id="UP000321393"/>
    </source>
</evidence>
<feature type="region of interest" description="Disordered" evidence="1">
    <location>
        <begin position="156"/>
        <end position="201"/>
    </location>
</feature>
<dbReference type="AlphaFoldDB" id="A0A5D3DCG1"/>
<feature type="compositionally biased region" description="Basic and acidic residues" evidence="1">
    <location>
        <begin position="158"/>
        <end position="168"/>
    </location>
</feature>
<evidence type="ECO:0000313" key="2">
    <source>
        <dbReference type="EMBL" id="KAA0051559.1"/>
    </source>
</evidence>
<dbReference type="Proteomes" id="UP000321947">
    <property type="component" value="Unassembled WGS sequence"/>
</dbReference>
<accession>A0A5D3DCG1</accession>
<dbReference type="Proteomes" id="UP000321393">
    <property type="component" value="Unassembled WGS sequence"/>
</dbReference>
<evidence type="ECO:0000313" key="3">
    <source>
        <dbReference type="EMBL" id="TYK21263.1"/>
    </source>
</evidence>
<feature type="region of interest" description="Disordered" evidence="1">
    <location>
        <begin position="1"/>
        <end position="33"/>
    </location>
</feature>